<keyword evidence="1" id="KW-0560">Oxidoreductase</keyword>
<organism evidence="3 4">
    <name type="scientific">Pseudonocardia kongjuensis</name>
    <dbReference type="NCBI Taxonomy" id="102227"/>
    <lineage>
        <taxon>Bacteria</taxon>
        <taxon>Bacillati</taxon>
        <taxon>Actinomycetota</taxon>
        <taxon>Actinomycetes</taxon>
        <taxon>Pseudonocardiales</taxon>
        <taxon>Pseudonocardiaceae</taxon>
        <taxon>Pseudonocardia</taxon>
    </lineage>
</organism>
<sequence length="142" mass="15461">MTTTGTANDGRTVPDGFRDLLAAPFATLATNGASGCPQLTAVAFLHDEDDDLIKISLNDTRQKTRNMRRDPHATLFVVDPQNPGRTLEVRADVEFAPDPDFAFCARAGAKYGQDFRANDRPGETRSIVTLRPRRVVGTDLSG</sequence>
<dbReference type="RefSeq" id="WP_344017899.1">
    <property type="nucleotide sequence ID" value="NZ_BAAAJK010000001.1"/>
</dbReference>
<dbReference type="Gene3D" id="2.30.110.10">
    <property type="entry name" value="Electron Transport, Fmn-binding Protein, Chain A"/>
    <property type="match status" value="1"/>
</dbReference>
<comment type="caution">
    <text evidence="3">The sequence shown here is derived from an EMBL/GenBank/DDBJ whole genome shotgun (WGS) entry which is preliminary data.</text>
</comment>
<proteinExistence type="predicted"/>
<evidence type="ECO:0000259" key="2">
    <source>
        <dbReference type="Pfam" id="PF01243"/>
    </source>
</evidence>
<reference evidence="4" key="1">
    <citation type="journal article" date="2019" name="Int. J. Syst. Evol. Microbiol.">
        <title>The Global Catalogue of Microorganisms (GCM) 10K type strain sequencing project: providing services to taxonomists for standard genome sequencing and annotation.</title>
        <authorList>
            <consortium name="The Broad Institute Genomics Platform"/>
            <consortium name="The Broad Institute Genome Sequencing Center for Infectious Disease"/>
            <person name="Wu L."/>
            <person name="Ma J."/>
        </authorList>
    </citation>
    <scope>NUCLEOTIDE SEQUENCE [LARGE SCALE GENOMIC DNA]</scope>
    <source>
        <strain evidence="4">JCM 11896</strain>
    </source>
</reference>
<gene>
    <name evidence="3" type="ORF">GCM10009613_04780</name>
</gene>
<dbReference type="InterPro" id="IPR052019">
    <property type="entry name" value="F420H2_bilvrd_red/Heme_oxyg"/>
</dbReference>
<evidence type="ECO:0000313" key="4">
    <source>
        <dbReference type="Proteomes" id="UP001501414"/>
    </source>
</evidence>
<evidence type="ECO:0000256" key="1">
    <source>
        <dbReference type="ARBA" id="ARBA00023002"/>
    </source>
</evidence>
<dbReference type="Pfam" id="PF01243">
    <property type="entry name" value="PNPOx_N"/>
    <property type="match status" value="1"/>
</dbReference>
<dbReference type="Proteomes" id="UP001501414">
    <property type="component" value="Unassembled WGS sequence"/>
</dbReference>
<dbReference type="SUPFAM" id="SSF50475">
    <property type="entry name" value="FMN-binding split barrel"/>
    <property type="match status" value="1"/>
</dbReference>
<dbReference type="PANTHER" id="PTHR35176">
    <property type="entry name" value="HEME OXYGENASE HI_0854-RELATED"/>
    <property type="match status" value="1"/>
</dbReference>
<protein>
    <submittedName>
        <fullName evidence="3">PPOX class F420-dependent oxidoreductase</fullName>
    </submittedName>
</protein>
<dbReference type="PANTHER" id="PTHR35176:SF6">
    <property type="entry name" value="HEME OXYGENASE HI_0854-RELATED"/>
    <property type="match status" value="1"/>
</dbReference>
<accession>A0ABP4I3Y3</accession>
<name>A0ABP4I3Y3_9PSEU</name>
<dbReference type="NCBIfam" id="TIGR03618">
    <property type="entry name" value="Rv1155_F420"/>
    <property type="match status" value="1"/>
</dbReference>
<keyword evidence="4" id="KW-1185">Reference proteome</keyword>
<evidence type="ECO:0000313" key="3">
    <source>
        <dbReference type="EMBL" id="GAA1380429.1"/>
    </source>
</evidence>
<dbReference type="InterPro" id="IPR012349">
    <property type="entry name" value="Split_barrel_FMN-bd"/>
</dbReference>
<dbReference type="InterPro" id="IPR019920">
    <property type="entry name" value="F420-binding_dom_put"/>
</dbReference>
<dbReference type="EMBL" id="BAAAJK010000001">
    <property type="protein sequence ID" value="GAA1380429.1"/>
    <property type="molecule type" value="Genomic_DNA"/>
</dbReference>
<feature type="domain" description="Pyridoxamine 5'-phosphate oxidase N-terminal" evidence="2">
    <location>
        <begin position="22"/>
        <end position="135"/>
    </location>
</feature>
<dbReference type="InterPro" id="IPR011576">
    <property type="entry name" value="Pyridox_Oxase_N"/>
</dbReference>